<dbReference type="InterPro" id="IPR002491">
    <property type="entry name" value="ABC_transptr_periplasmic_BD"/>
</dbReference>
<dbReference type="PANTHER" id="PTHR30532:SF28">
    <property type="entry name" value="PETROBACTIN-BINDING PROTEIN YCLQ"/>
    <property type="match status" value="1"/>
</dbReference>
<keyword evidence="4" id="KW-0410">Iron transport</keyword>
<dbReference type="SUPFAM" id="SSF53807">
    <property type="entry name" value="Helical backbone' metal receptor"/>
    <property type="match status" value="1"/>
</dbReference>
<gene>
    <name evidence="7" type="ORF">FME95_03620</name>
</gene>
<comment type="caution">
    <text evidence="7">The sequence shown here is derived from an EMBL/GenBank/DDBJ whole genome shotgun (WGS) entry which is preliminary data.</text>
</comment>
<organism evidence="7 8">
    <name type="scientific">Reinekea thalattae</name>
    <dbReference type="NCBI Taxonomy" id="2593301"/>
    <lineage>
        <taxon>Bacteria</taxon>
        <taxon>Pseudomonadati</taxon>
        <taxon>Pseudomonadota</taxon>
        <taxon>Gammaproteobacteria</taxon>
        <taxon>Oceanospirillales</taxon>
        <taxon>Saccharospirillaceae</taxon>
        <taxon>Reinekea</taxon>
    </lineage>
</organism>
<keyword evidence="4" id="KW-0406">Ion transport</keyword>
<evidence type="ECO:0000256" key="5">
    <source>
        <dbReference type="ARBA" id="ARBA00022729"/>
    </source>
</evidence>
<keyword evidence="5" id="KW-0732">Signal</keyword>
<dbReference type="GO" id="GO:0030288">
    <property type="term" value="C:outer membrane-bounded periplasmic space"/>
    <property type="evidence" value="ECO:0007669"/>
    <property type="project" value="TreeGrafter"/>
</dbReference>
<keyword evidence="3" id="KW-0813">Transport</keyword>
<evidence type="ECO:0000256" key="4">
    <source>
        <dbReference type="ARBA" id="ARBA00022496"/>
    </source>
</evidence>
<keyword evidence="8" id="KW-1185">Reference proteome</keyword>
<reference evidence="7 8" key="1">
    <citation type="submission" date="2019-07" db="EMBL/GenBank/DDBJ databases">
        <title>Reinekea sp. strain SSH23 genome sequencing and assembly.</title>
        <authorList>
            <person name="Kim I."/>
        </authorList>
    </citation>
    <scope>NUCLEOTIDE SEQUENCE [LARGE SCALE GENOMIC DNA]</scope>
    <source>
        <strain evidence="7 8">SSH23</strain>
    </source>
</reference>
<dbReference type="PROSITE" id="PS50983">
    <property type="entry name" value="FE_B12_PBP"/>
    <property type="match status" value="1"/>
</dbReference>
<evidence type="ECO:0000259" key="6">
    <source>
        <dbReference type="PROSITE" id="PS50983"/>
    </source>
</evidence>
<dbReference type="InterPro" id="IPR051313">
    <property type="entry name" value="Bact_iron-sidero_bind"/>
</dbReference>
<feature type="domain" description="Fe/B12 periplasmic-binding" evidence="6">
    <location>
        <begin position="43"/>
        <end position="304"/>
    </location>
</feature>
<protein>
    <submittedName>
        <fullName evidence="7">ABC transporter substrate-binding protein</fullName>
    </submittedName>
</protein>
<dbReference type="Pfam" id="PF01497">
    <property type="entry name" value="Peripla_BP_2"/>
    <property type="match status" value="1"/>
</dbReference>
<dbReference type="OrthoDB" id="9793175at2"/>
<evidence type="ECO:0000313" key="7">
    <source>
        <dbReference type="EMBL" id="TXR53660.1"/>
    </source>
</evidence>
<dbReference type="GO" id="GO:1901678">
    <property type="term" value="P:iron coordination entity transport"/>
    <property type="evidence" value="ECO:0007669"/>
    <property type="project" value="UniProtKB-ARBA"/>
</dbReference>
<proteinExistence type="inferred from homology"/>
<sequence>MSTEQFMRQKLYLIVVSVMVVLISACSDETEVAKQTENNKDPVVVSLSLASLDTLQALEIPVHGLVKRYALNYLSSYQTEQYQDVGTFFEPNIEAIAALEPDLIIIGPRSANHKQQLSKISTVLDASVWGGDFLTQFHQSSLQIADHFNKRPEAQDILDRIDGKISTLRQLASQQGNGLLVVVRGGQLYKFDQSSRFGWFYDELGIPSAIDDSKGTEHGELISFEWLVQVNPDWLFVLDRDAGIGLPVGNAVSLFDNELVDQLSATKNNQLVYLDGYVWGTVGYGLSAVERSVDQLLQLYSAHQ</sequence>
<evidence type="ECO:0000256" key="1">
    <source>
        <dbReference type="ARBA" id="ARBA00004196"/>
    </source>
</evidence>
<dbReference type="EMBL" id="VKAD01000001">
    <property type="protein sequence ID" value="TXR53660.1"/>
    <property type="molecule type" value="Genomic_DNA"/>
</dbReference>
<accession>A0A5C8ZA20</accession>
<dbReference type="RefSeq" id="WP_147713060.1">
    <property type="nucleotide sequence ID" value="NZ_VKAD01000001.1"/>
</dbReference>
<comment type="similarity">
    <text evidence="2">Belongs to the bacterial solute-binding protein 8 family.</text>
</comment>
<comment type="subcellular location">
    <subcellularLocation>
        <location evidence="1">Cell envelope</location>
    </subcellularLocation>
</comment>
<keyword evidence="4" id="KW-0408">Iron</keyword>
<dbReference type="AlphaFoldDB" id="A0A5C8ZA20"/>
<evidence type="ECO:0000313" key="8">
    <source>
        <dbReference type="Proteomes" id="UP000321764"/>
    </source>
</evidence>
<dbReference type="Gene3D" id="3.40.50.1980">
    <property type="entry name" value="Nitrogenase molybdenum iron protein domain"/>
    <property type="match status" value="2"/>
</dbReference>
<evidence type="ECO:0000256" key="2">
    <source>
        <dbReference type="ARBA" id="ARBA00008814"/>
    </source>
</evidence>
<dbReference type="Proteomes" id="UP000321764">
    <property type="component" value="Unassembled WGS sequence"/>
</dbReference>
<name>A0A5C8ZA20_9GAMM</name>
<dbReference type="PANTHER" id="PTHR30532">
    <property type="entry name" value="IRON III DICITRATE-BINDING PERIPLASMIC PROTEIN"/>
    <property type="match status" value="1"/>
</dbReference>
<evidence type="ECO:0000256" key="3">
    <source>
        <dbReference type="ARBA" id="ARBA00022448"/>
    </source>
</evidence>